<dbReference type="Pfam" id="PF01904">
    <property type="entry name" value="DUF72"/>
    <property type="match status" value="1"/>
</dbReference>
<protein>
    <recommendedName>
        <fullName evidence="3">DUF72 domain-containing protein</fullName>
    </recommendedName>
</protein>
<evidence type="ECO:0000313" key="1">
    <source>
        <dbReference type="EMBL" id="PSN88847.1"/>
    </source>
</evidence>
<dbReference type="AlphaFoldDB" id="A0A2R6AR44"/>
<dbReference type="SUPFAM" id="SSF117396">
    <property type="entry name" value="TM1631-like"/>
    <property type="match status" value="1"/>
</dbReference>
<proteinExistence type="predicted"/>
<accession>A0A2R6AR44</accession>
<dbReference type="PANTHER" id="PTHR30348">
    <property type="entry name" value="UNCHARACTERIZED PROTEIN YECE"/>
    <property type="match status" value="1"/>
</dbReference>
<dbReference type="InterPro" id="IPR036520">
    <property type="entry name" value="UPF0759_sf"/>
</dbReference>
<dbReference type="EMBL" id="NEXE01000110">
    <property type="protein sequence ID" value="PSN88847.1"/>
    <property type="molecule type" value="Genomic_DNA"/>
</dbReference>
<evidence type="ECO:0008006" key="3">
    <source>
        <dbReference type="Google" id="ProtNLM"/>
    </source>
</evidence>
<comment type="caution">
    <text evidence="1">The sequence shown here is derived from an EMBL/GenBank/DDBJ whole genome shotgun (WGS) entry which is preliminary data.</text>
</comment>
<name>A0A2R6AR44_9ARCH</name>
<dbReference type="PANTHER" id="PTHR30348:SF4">
    <property type="entry name" value="DUF72 DOMAIN-CONTAINING PROTEIN"/>
    <property type="match status" value="1"/>
</dbReference>
<gene>
    <name evidence="1" type="ORF">B9Q03_08945</name>
</gene>
<dbReference type="Proteomes" id="UP000240322">
    <property type="component" value="Unassembled WGS sequence"/>
</dbReference>
<organism evidence="1 2">
    <name type="scientific">Candidatus Marsarchaeota G2 archaeon OSP_D</name>
    <dbReference type="NCBI Taxonomy" id="1978157"/>
    <lineage>
        <taxon>Archaea</taxon>
        <taxon>Candidatus Marsarchaeota</taxon>
        <taxon>Candidatus Marsarchaeota group 2</taxon>
    </lineage>
</organism>
<dbReference type="InterPro" id="IPR002763">
    <property type="entry name" value="DUF72"/>
</dbReference>
<dbReference type="Gene3D" id="3.20.20.410">
    <property type="entry name" value="Protein of unknown function UPF0759"/>
    <property type="match status" value="1"/>
</dbReference>
<reference evidence="1 2" key="1">
    <citation type="submission" date="2017-04" db="EMBL/GenBank/DDBJ databases">
        <title>Novel microbial lineages endemic to geothermal iron-oxide mats fill important gaps in the evolutionary history of Archaea.</title>
        <authorList>
            <person name="Jay Z.J."/>
            <person name="Beam J.P."/>
            <person name="Dlakic M."/>
            <person name="Rusch D.B."/>
            <person name="Kozubal M.A."/>
            <person name="Inskeep W.P."/>
        </authorList>
    </citation>
    <scope>NUCLEOTIDE SEQUENCE [LARGE SCALE GENOMIC DNA]</scope>
    <source>
        <strain evidence="1">OSP_D</strain>
    </source>
</reference>
<sequence>MQGSPSGPSYSTWGEAEQRGSAWWRSHPQPNTQNQTNTLRGYLERWPQLGRANKEVYVGTSGYDYYWNKRRPSAFEWYLSQGFNSVEINATFYRWPSPPMVNVWVHAPNHFRFSFKVHRSITHYSKLSKRATELWEKFSESLKPLHPKTLFWLYQMPPSFTYTTSNMHRVNDYFSTLNHQEVAVVEFRSPEWWKHVGELAESGVVFCSVDAPGLPNDIVAINNTVYLRLHGRTEWYSYVYTQRELDQIVEALNVTRAKNIGVYLNNDEGMLENGLYLARRLIHKHLK</sequence>
<evidence type="ECO:0000313" key="2">
    <source>
        <dbReference type="Proteomes" id="UP000240322"/>
    </source>
</evidence>